<gene>
    <name evidence="1" type="ORF">SAMEA4873645_05431</name>
</gene>
<proteinExistence type="predicted"/>
<accession>A0A486JML7</accession>
<evidence type="ECO:0008006" key="2">
    <source>
        <dbReference type="Google" id="ProtNLM"/>
    </source>
</evidence>
<dbReference type="EMBL" id="CAAHCW010000047">
    <property type="protein sequence ID" value="VGM20545.1"/>
    <property type="molecule type" value="Genomic_DNA"/>
</dbReference>
<organism evidence="1">
    <name type="scientific">Klebsiella pneumoniae</name>
    <dbReference type="NCBI Taxonomy" id="573"/>
    <lineage>
        <taxon>Bacteria</taxon>
        <taxon>Pseudomonadati</taxon>
        <taxon>Pseudomonadota</taxon>
        <taxon>Gammaproteobacteria</taxon>
        <taxon>Enterobacterales</taxon>
        <taxon>Enterobacteriaceae</taxon>
        <taxon>Klebsiella/Raoultella group</taxon>
        <taxon>Klebsiella</taxon>
        <taxon>Klebsiella pneumoniae complex</taxon>
    </lineage>
</organism>
<dbReference type="AlphaFoldDB" id="A0A486JML7"/>
<sequence length="271" mass="31409">MNRLQQIKASYDQVECFARECGVSLPSICIGQPDIIKDSKFYDSLSPQIGHKSTLLMMSLLNDRRSHASREGVEAIARIVSRLTLAPVFDIINLSKEPIRFTMQTLPQNSIFSEDLDFLRDTFTYFQITPESIEKHINLPQGGRGKYKADLRIDLFIIKKNCHLNLATTFFEYDGAHHFIESSVRNDKYRDSSLASMGAPTFRMQHIEKKGIEKEKYKQKFNSLCEHHAKNIIENFRKKIYDHFNPTYLIYDDNGVPSQINFKLDLSFLNK</sequence>
<evidence type="ECO:0000313" key="1">
    <source>
        <dbReference type="EMBL" id="VGM20545.1"/>
    </source>
</evidence>
<name>A0A486JML7_KLEPN</name>
<dbReference type="RefSeq" id="WP_049109278.1">
    <property type="nucleotide sequence ID" value="NZ_BIHW01000056.1"/>
</dbReference>
<reference evidence="1" key="1">
    <citation type="submission" date="2019-03" db="EMBL/GenBank/DDBJ databases">
        <authorList>
            <consortium name="Pathogen Informatics"/>
        </authorList>
    </citation>
    <scope>NUCLEOTIDE SEQUENCE</scope>
    <source>
        <strain evidence="1">5012STDY7626443</strain>
    </source>
</reference>
<protein>
    <recommendedName>
        <fullName evidence="2">DUF559 domain-containing protein</fullName>
    </recommendedName>
</protein>